<reference evidence="1" key="1">
    <citation type="submission" date="2023-05" db="EMBL/GenBank/DDBJ databases">
        <authorList>
            <person name="Zhang X."/>
        </authorList>
    </citation>
    <scope>NUCLEOTIDE SEQUENCE</scope>
    <source>
        <strain evidence="1">BD1B2-1</strain>
    </source>
</reference>
<name>A0AAE3RCD0_9BACT</name>
<sequence length="208" mass="23112">MSEPRFITLEEAFGLLENSPKSTVQQEMSVHLEAFAEFVEDESSRIALYEGDITLPYLAVKDDIVIVNGNLTVPGILEDCLEVNISLLLVLGNVTTNHLFTFSQICIAGNLTVSNTIVADSACDYSLDVGENLKAHLIIESGHWFDIKGNITADYIYGWHSSKERKGILATNLTEKDFIGEIDNDSRLELGTAMQYLMRNQPILRNAL</sequence>
<keyword evidence="2" id="KW-1185">Reference proteome</keyword>
<dbReference type="Proteomes" id="UP001232063">
    <property type="component" value="Unassembled WGS sequence"/>
</dbReference>
<accession>A0AAE3RCD0</accession>
<dbReference type="EMBL" id="JASJOU010000017">
    <property type="protein sequence ID" value="MDJ1505624.1"/>
    <property type="molecule type" value="Genomic_DNA"/>
</dbReference>
<dbReference type="RefSeq" id="WP_314517846.1">
    <property type="nucleotide sequence ID" value="NZ_JASJOU010000017.1"/>
</dbReference>
<protein>
    <submittedName>
        <fullName evidence="1">Uncharacterized protein</fullName>
    </submittedName>
</protein>
<evidence type="ECO:0000313" key="1">
    <source>
        <dbReference type="EMBL" id="MDJ1505624.1"/>
    </source>
</evidence>
<gene>
    <name evidence="1" type="ORF">QNI22_33520</name>
</gene>
<proteinExistence type="predicted"/>
<comment type="caution">
    <text evidence="1">The sequence shown here is derived from an EMBL/GenBank/DDBJ whole genome shotgun (WGS) entry which is preliminary data.</text>
</comment>
<evidence type="ECO:0000313" key="2">
    <source>
        <dbReference type="Proteomes" id="UP001232063"/>
    </source>
</evidence>
<organism evidence="1 2">
    <name type="scientific">Xanthocytophaga agilis</name>
    <dbReference type="NCBI Taxonomy" id="3048010"/>
    <lineage>
        <taxon>Bacteria</taxon>
        <taxon>Pseudomonadati</taxon>
        <taxon>Bacteroidota</taxon>
        <taxon>Cytophagia</taxon>
        <taxon>Cytophagales</taxon>
        <taxon>Rhodocytophagaceae</taxon>
        <taxon>Xanthocytophaga</taxon>
    </lineage>
</organism>
<dbReference type="AlphaFoldDB" id="A0AAE3RCD0"/>